<reference evidence="2" key="1">
    <citation type="submission" date="2016-02" db="EMBL/GenBank/DDBJ databases">
        <authorList>
            <person name="Schultz-Johansen M."/>
            <person name="Glaring M.A."/>
            <person name="Bech P.K."/>
            <person name="Stougaard P."/>
        </authorList>
    </citation>
    <scope>NUCLEOTIDE SEQUENCE [LARGE SCALE GENOMIC DNA]</scope>
    <source>
        <strain evidence="2">S66</strain>
    </source>
</reference>
<organism evidence="1 2">
    <name type="scientific">Paraglaciecola hydrolytica</name>
    <dbReference type="NCBI Taxonomy" id="1799789"/>
    <lineage>
        <taxon>Bacteria</taxon>
        <taxon>Pseudomonadati</taxon>
        <taxon>Pseudomonadota</taxon>
        <taxon>Gammaproteobacteria</taxon>
        <taxon>Alteromonadales</taxon>
        <taxon>Alteromonadaceae</taxon>
        <taxon>Paraglaciecola</taxon>
    </lineage>
</organism>
<accession>A0A148KLU9</accession>
<dbReference type="AlphaFoldDB" id="A0A148KLU9"/>
<keyword evidence="2" id="KW-1185">Reference proteome</keyword>
<dbReference type="OrthoDB" id="9100791at2"/>
<evidence type="ECO:0000313" key="1">
    <source>
        <dbReference type="EMBL" id="KXI27215.1"/>
    </source>
</evidence>
<evidence type="ECO:0000313" key="2">
    <source>
        <dbReference type="Proteomes" id="UP000070299"/>
    </source>
</evidence>
<comment type="caution">
    <text evidence="1">The sequence shown here is derived from an EMBL/GenBank/DDBJ whole genome shotgun (WGS) entry which is preliminary data.</text>
</comment>
<name>A0A148KLU9_9ALTE</name>
<gene>
    <name evidence="1" type="ORF">AX660_01210</name>
</gene>
<dbReference type="Proteomes" id="UP000070299">
    <property type="component" value="Unassembled WGS sequence"/>
</dbReference>
<dbReference type="EMBL" id="LSNE01000014">
    <property type="protein sequence ID" value="KXI27215.1"/>
    <property type="molecule type" value="Genomic_DNA"/>
</dbReference>
<protein>
    <submittedName>
        <fullName evidence="1">Uncharacterized protein</fullName>
    </submittedName>
</protein>
<proteinExistence type="predicted"/>
<sequence length="79" mass="9406">MELHLIYTETNVVLSKKHYDDWMQIQKEYPDYKASLGPWSLDEMIDFLNEEYSNLVPIADIQVNEFYVGDNITKELSWS</sequence>
<dbReference type="STRING" id="1799789.AX660_01210"/>
<dbReference type="RefSeq" id="WP_068381261.1">
    <property type="nucleotide sequence ID" value="NZ_LSNE01000014.1"/>
</dbReference>